<evidence type="ECO:0000259" key="1">
    <source>
        <dbReference type="Pfam" id="PF09722"/>
    </source>
</evidence>
<protein>
    <submittedName>
        <fullName evidence="2">DUF2384 domain-containing protein</fullName>
    </submittedName>
</protein>
<proteinExistence type="predicted"/>
<feature type="domain" description="Antitoxin Xre/MbcA/ParS-like toxin-binding" evidence="1">
    <location>
        <begin position="124"/>
        <end position="171"/>
    </location>
</feature>
<comment type="caution">
    <text evidence="2">The sequence shown here is derived from an EMBL/GenBank/DDBJ whole genome shotgun (WGS) entry which is preliminary data.</text>
</comment>
<name>A0ABT8SGA2_9BURK</name>
<dbReference type="InterPro" id="IPR024467">
    <property type="entry name" value="Xre/MbcA/ParS-like_toxin-bd"/>
</dbReference>
<keyword evidence="3" id="KW-1185">Reference proteome</keyword>
<dbReference type="EMBL" id="JAUKVY010000054">
    <property type="protein sequence ID" value="MDO1537946.1"/>
    <property type="molecule type" value="Genomic_DNA"/>
</dbReference>
<evidence type="ECO:0000313" key="2">
    <source>
        <dbReference type="EMBL" id="MDO1537946.1"/>
    </source>
</evidence>
<reference evidence="2" key="1">
    <citation type="submission" date="2023-06" db="EMBL/GenBank/DDBJ databases">
        <authorList>
            <person name="Jiang Y."/>
            <person name="Liu Q."/>
        </authorList>
    </citation>
    <scope>NUCLEOTIDE SEQUENCE</scope>
    <source>
        <strain evidence="2">CGMCC 1.12090</strain>
    </source>
</reference>
<sequence length="174" mass="18825">MTAATTNPAPTTVAGVMAKAFEGVFAHAFSRGEDDIRGAGTPFFHASESAWGLNRGVAARYASRSVPARSLDEWFEASRLPRKKDLFTALCVNASTLSRMRPEAPLEPGVTERLLRQSDLLVRAAEVFGDQGPTWMTKPHPLLDGKTPIEFATNEYGGEKVRSILNAIEHGGVV</sequence>
<dbReference type="RefSeq" id="WP_301816358.1">
    <property type="nucleotide sequence ID" value="NZ_JAUJZH010000054.1"/>
</dbReference>
<organism evidence="2 3">
    <name type="scientific">Variovorax ginsengisoli</name>
    <dbReference type="NCBI Taxonomy" id="363844"/>
    <lineage>
        <taxon>Bacteria</taxon>
        <taxon>Pseudomonadati</taxon>
        <taxon>Pseudomonadota</taxon>
        <taxon>Betaproteobacteria</taxon>
        <taxon>Burkholderiales</taxon>
        <taxon>Comamonadaceae</taxon>
        <taxon>Variovorax</taxon>
    </lineage>
</organism>
<dbReference type="Pfam" id="PF09722">
    <property type="entry name" value="Xre_MbcA_ParS_C"/>
    <property type="match status" value="1"/>
</dbReference>
<accession>A0ABT8SGA2</accession>
<evidence type="ECO:0000313" key="3">
    <source>
        <dbReference type="Proteomes" id="UP001169027"/>
    </source>
</evidence>
<gene>
    <name evidence="2" type="ORF">Q2T77_37540</name>
</gene>
<dbReference type="Proteomes" id="UP001169027">
    <property type="component" value="Unassembled WGS sequence"/>
</dbReference>